<keyword evidence="3" id="KW-1185">Reference proteome</keyword>
<dbReference type="GO" id="GO:0016740">
    <property type="term" value="F:transferase activity"/>
    <property type="evidence" value="ECO:0007669"/>
    <property type="project" value="UniProtKB-KW"/>
</dbReference>
<reference evidence="3" key="1">
    <citation type="submission" date="2016-06" db="EMBL/GenBank/DDBJ databases">
        <title>Parallel loss of symbiosis genes in relatives of nitrogen-fixing non-legume Parasponia.</title>
        <authorList>
            <person name="Van Velzen R."/>
            <person name="Holmer R."/>
            <person name="Bu F."/>
            <person name="Rutten L."/>
            <person name="Van Zeijl A."/>
            <person name="Liu W."/>
            <person name="Santuari L."/>
            <person name="Cao Q."/>
            <person name="Sharma T."/>
            <person name="Shen D."/>
            <person name="Roswanjaya Y."/>
            <person name="Wardhani T."/>
            <person name="Kalhor M.S."/>
            <person name="Jansen J."/>
            <person name="Van den Hoogen J."/>
            <person name="Gungor B."/>
            <person name="Hartog M."/>
            <person name="Hontelez J."/>
            <person name="Verver J."/>
            <person name="Yang W.-C."/>
            <person name="Schijlen E."/>
            <person name="Repin R."/>
            <person name="Schilthuizen M."/>
            <person name="Schranz E."/>
            <person name="Heidstra R."/>
            <person name="Miyata K."/>
            <person name="Fedorova E."/>
            <person name="Kohlen W."/>
            <person name="Bisseling T."/>
            <person name="Smit S."/>
            <person name="Geurts R."/>
        </authorList>
    </citation>
    <scope>NUCLEOTIDE SEQUENCE [LARGE SCALE GENOMIC DNA]</scope>
    <source>
        <strain evidence="3">cv. WU1-14</strain>
    </source>
</reference>
<dbReference type="Proteomes" id="UP000237105">
    <property type="component" value="Unassembled WGS sequence"/>
</dbReference>
<keyword evidence="2" id="KW-0808">Transferase</keyword>
<dbReference type="GO" id="GO:0016846">
    <property type="term" value="F:carbon-sulfur lyase activity"/>
    <property type="evidence" value="ECO:0007669"/>
    <property type="project" value="InterPro"/>
</dbReference>
<accession>A0A2P5DG47</accession>
<dbReference type="InterPro" id="IPR015421">
    <property type="entry name" value="PyrdxlP-dep_Trfase_major"/>
</dbReference>
<dbReference type="InterPro" id="IPR006948">
    <property type="entry name" value="Alliinase_C"/>
</dbReference>
<evidence type="ECO:0000313" key="3">
    <source>
        <dbReference type="Proteomes" id="UP000237105"/>
    </source>
</evidence>
<dbReference type="EMBL" id="JXTB01000040">
    <property type="protein sequence ID" value="PON72250.1"/>
    <property type="molecule type" value="Genomic_DNA"/>
</dbReference>
<dbReference type="AlphaFoldDB" id="A0A2P5DG47"/>
<proteinExistence type="predicted"/>
<dbReference type="STRING" id="3476.A0A2P5DG47"/>
<dbReference type="Gene3D" id="3.40.640.10">
    <property type="entry name" value="Type I PLP-dependent aspartate aminotransferase-like (Major domain)"/>
    <property type="match status" value="1"/>
</dbReference>
<evidence type="ECO:0000313" key="2">
    <source>
        <dbReference type="EMBL" id="PON72250.1"/>
    </source>
</evidence>
<organism evidence="2 3">
    <name type="scientific">Parasponia andersonii</name>
    <name type="common">Sponia andersonii</name>
    <dbReference type="NCBI Taxonomy" id="3476"/>
    <lineage>
        <taxon>Eukaryota</taxon>
        <taxon>Viridiplantae</taxon>
        <taxon>Streptophyta</taxon>
        <taxon>Embryophyta</taxon>
        <taxon>Tracheophyta</taxon>
        <taxon>Spermatophyta</taxon>
        <taxon>Magnoliopsida</taxon>
        <taxon>eudicotyledons</taxon>
        <taxon>Gunneridae</taxon>
        <taxon>Pentapetalae</taxon>
        <taxon>rosids</taxon>
        <taxon>fabids</taxon>
        <taxon>Rosales</taxon>
        <taxon>Cannabaceae</taxon>
        <taxon>Parasponia</taxon>
    </lineage>
</organism>
<comment type="caution">
    <text evidence="2">The sequence shown here is derived from an EMBL/GenBank/DDBJ whole genome shotgun (WGS) entry which is preliminary data.</text>
</comment>
<protein>
    <submittedName>
        <fullName evidence="2">Pyridoxal phosphate-dependent transferase, major region, subdomain</fullName>
    </submittedName>
</protein>
<evidence type="ECO:0000259" key="1">
    <source>
        <dbReference type="Pfam" id="PF04864"/>
    </source>
</evidence>
<dbReference type="OrthoDB" id="1559878at2759"/>
<feature type="domain" description="Alliinase C-terminal" evidence="1">
    <location>
        <begin position="2"/>
        <end position="73"/>
    </location>
</feature>
<gene>
    <name evidence="2" type="ORF">PanWU01x14_066410</name>
</gene>
<dbReference type="Pfam" id="PF04864">
    <property type="entry name" value="Alliinase_C"/>
    <property type="match status" value="1"/>
</dbReference>
<sequence length="73" mass="8509">MTEYQKSALHKWAGDSRSFKEMEPYIELVTSPNNLADGFIRHSCVNRSGRAVIHDVAYYWPRYTPMPFPTNND</sequence>
<name>A0A2P5DG47_PARAD</name>